<dbReference type="EMBL" id="NQWI01000122">
    <property type="protein sequence ID" value="PDW01631.1"/>
    <property type="molecule type" value="Genomic_DNA"/>
</dbReference>
<evidence type="ECO:0000313" key="3">
    <source>
        <dbReference type="Proteomes" id="UP000220527"/>
    </source>
</evidence>
<dbReference type="InterPro" id="IPR037914">
    <property type="entry name" value="SpoVT-AbrB_sf"/>
</dbReference>
<comment type="caution">
    <text evidence="2">The sequence shown here is derived from an EMBL/GenBank/DDBJ whole genome shotgun (WGS) entry which is preliminary data.</text>
</comment>
<evidence type="ECO:0000313" key="2">
    <source>
        <dbReference type="EMBL" id="PDW01631.1"/>
    </source>
</evidence>
<name>A0A2A6RFC0_9CHLR</name>
<gene>
    <name evidence="2" type="ORF">CJ255_18170</name>
</gene>
<protein>
    <recommendedName>
        <fullName evidence="1">SpoVT-AbrB domain-containing protein</fullName>
    </recommendedName>
</protein>
<dbReference type="Proteomes" id="UP000220527">
    <property type="component" value="Unassembled WGS sequence"/>
</dbReference>
<evidence type="ECO:0000259" key="1">
    <source>
        <dbReference type="SMART" id="SM00966"/>
    </source>
</evidence>
<accession>A0A2A6RFC0</accession>
<reference evidence="3" key="1">
    <citation type="submission" date="2017-08" db="EMBL/GenBank/DDBJ databases">
        <authorList>
            <person name="Grouzdev D.S."/>
            <person name="Gaisin V.A."/>
            <person name="Rysina M.S."/>
            <person name="Gorlenko V.M."/>
        </authorList>
    </citation>
    <scope>NUCLEOTIDE SEQUENCE [LARGE SCALE GENOMIC DNA]</scope>
    <source>
        <strain evidence="3">Kir15-3F</strain>
    </source>
</reference>
<keyword evidence="3" id="KW-1185">Reference proteome</keyword>
<feature type="domain" description="SpoVT-AbrB" evidence="1">
    <location>
        <begin position="3"/>
        <end position="48"/>
    </location>
</feature>
<dbReference type="InterPro" id="IPR007159">
    <property type="entry name" value="SpoVT-AbrB_dom"/>
</dbReference>
<dbReference type="Gene3D" id="2.10.260.10">
    <property type="match status" value="1"/>
</dbReference>
<organism evidence="2 3">
    <name type="scientific">Candidatus Viridilinea mediisalina</name>
    <dbReference type="NCBI Taxonomy" id="2024553"/>
    <lineage>
        <taxon>Bacteria</taxon>
        <taxon>Bacillati</taxon>
        <taxon>Chloroflexota</taxon>
        <taxon>Chloroflexia</taxon>
        <taxon>Chloroflexales</taxon>
        <taxon>Chloroflexineae</taxon>
        <taxon>Oscillochloridaceae</taxon>
        <taxon>Candidatus Viridilinea</taxon>
    </lineage>
</organism>
<dbReference type="RefSeq" id="WP_097645514.1">
    <property type="nucleotide sequence ID" value="NZ_NQWI01000122.1"/>
</dbReference>
<sequence>MQTAVTKRGQTVIPAPIRKRYHIEEGDSLIWIDDGATIRVIPVAQDPIRALRGRGRGELSLEQLLERRQEDRARE</sequence>
<dbReference type="SUPFAM" id="SSF89447">
    <property type="entry name" value="AbrB/MazE/MraZ-like"/>
    <property type="match status" value="1"/>
</dbReference>
<dbReference type="SMART" id="SM00966">
    <property type="entry name" value="SpoVT_AbrB"/>
    <property type="match status" value="1"/>
</dbReference>
<dbReference type="NCBIfam" id="TIGR01439">
    <property type="entry name" value="lp_hng_hel_AbrB"/>
    <property type="match status" value="1"/>
</dbReference>
<dbReference type="AlphaFoldDB" id="A0A2A6RFC0"/>
<dbReference type="GO" id="GO:0003677">
    <property type="term" value="F:DNA binding"/>
    <property type="evidence" value="ECO:0007669"/>
    <property type="project" value="InterPro"/>
</dbReference>
<proteinExistence type="predicted"/>
<dbReference type="Pfam" id="PF04014">
    <property type="entry name" value="MazE_antitoxin"/>
    <property type="match status" value="1"/>
</dbReference>
<dbReference type="OrthoDB" id="9811597at2"/>